<dbReference type="InterPro" id="IPR036188">
    <property type="entry name" value="FAD/NAD-bd_sf"/>
</dbReference>
<name>E4RYW0_LEAB4</name>
<dbReference type="OrthoDB" id="9767869at2"/>
<feature type="domain" description="FAD dependent oxidoreductase" evidence="1">
    <location>
        <begin position="30"/>
        <end position="379"/>
    </location>
</feature>
<dbReference type="HOGENOM" id="CLU_007884_3_1_10"/>
<reference evidence="2 3" key="2">
    <citation type="journal article" date="2011" name="Stand. Genomic Sci.">
        <title>Complete genome sequence of Leadbetterella byssophila type strain (4M15).</title>
        <authorList>
            <person name="Abt B."/>
            <person name="Teshima H."/>
            <person name="Lucas S."/>
            <person name="Lapidus A."/>
            <person name="Del Rio T.G."/>
            <person name="Nolan M."/>
            <person name="Tice H."/>
            <person name="Cheng J.F."/>
            <person name="Pitluck S."/>
            <person name="Liolios K."/>
            <person name="Pagani I."/>
            <person name="Ivanova N."/>
            <person name="Mavromatis K."/>
            <person name="Pati A."/>
            <person name="Tapia R."/>
            <person name="Han C."/>
            <person name="Goodwin L."/>
            <person name="Chen A."/>
            <person name="Palaniappan K."/>
            <person name="Land M."/>
            <person name="Hauser L."/>
            <person name="Chang Y.J."/>
            <person name="Jeffries C.D."/>
            <person name="Rohde M."/>
            <person name="Goker M."/>
            <person name="Tindall B.J."/>
            <person name="Detter J.C."/>
            <person name="Woyke T."/>
            <person name="Bristow J."/>
            <person name="Eisen J.A."/>
            <person name="Markowitz V."/>
            <person name="Hugenholtz P."/>
            <person name="Klenk H.P."/>
            <person name="Kyrpides N.C."/>
        </authorList>
    </citation>
    <scope>NUCLEOTIDE SEQUENCE [LARGE SCALE GENOMIC DNA]</scope>
    <source>
        <strain evidence="3">DSM 17132 / JCM 16389 / KACC 11308 / NBRC 106382 / 4M15</strain>
    </source>
</reference>
<proteinExistence type="predicted"/>
<dbReference type="Proteomes" id="UP000007435">
    <property type="component" value="Chromosome"/>
</dbReference>
<reference key="1">
    <citation type="submission" date="2010-11" db="EMBL/GenBank/DDBJ databases">
        <title>The complete genome of Leadbetterella byssophila DSM 17132.</title>
        <authorList>
            <consortium name="US DOE Joint Genome Institute (JGI-PGF)"/>
            <person name="Lucas S."/>
            <person name="Copeland A."/>
            <person name="Lapidus A."/>
            <person name="Glavina del Rio T."/>
            <person name="Dalin E."/>
            <person name="Tice H."/>
            <person name="Bruce D."/>
            <person name="Goodwin L."/>
            <person name="Pitluck S."/>
            <person name="Kyrpides N."/>
            <person name="Mavromatis K."/>
            <person name="Ivanova N."/>
            <person name="Teshima H."/>
            <person name="Brettin T."/>
            <person name="Detter J.C."/>
            <person name="Han C."/>
            <person name="Tapia R."/>
            <person name="Land M."/>
            <person name="Hauser L."/>
            <person name="Markowitz V."/>
            <person name="Cheng J.-F."/>
            <person name="Hugenholtz P."/>
            <person name="Woyke T."/>
            <person name="Wu D."/>
            <person name="Tindall B."/>
            <person name="Pomrenke H.G."/>
            <person name="Brambilla E."/>
            <person name="Klenk H.-P."/>
            <person name="Eisen J.A."/>
        </authorList>
    </citation>
    <scope>NUCLEOTIDE SEQUENCE [LARGE SCALE GENOMIC DNA]</scope>
    <source>
        <strain>DSM 17132</strain>
    </source>
</reference>
<accession>E4RYW0</accession>
<dbReference type="RefSeq" id="WP_013408406.1">
    <property type="nucleotide sequence ID" value="NC_014655.1"/>
</dbReference>
<dbReference type="AlphaFoldDB" id="E4RYW0"/>
<protein>
    <submittedName>
        <fullName evidence="2">FAD dependent oxidoreductase</fullName>
    </submittedName>
</protein>
<dbReference type="InterPro" id="IPR006076">
    <property type="entry name" value="FAD-dep_OxRdtase"/>
</dbReference>
<keyword evidence="3" id="KW-1185">Reference proteome</keyword>
<dbReference type="STRING" id="649349.Lbys_1649"/>
<organism evidence="2 3">
    <name type="scientific">Leadbetterella byssophila (strain DSM 17132 / JCM 16389 / KACC 11308 / NBRC 106382 / 4M15)</name>
    <dbReference type="NCBI Taxonomy" id="649349"/>
    <lineage>
        <taxon>Bacteria</taxon>
        <taxon>Pseudomonadati</taxon>
        <taxon>Bacteroidota</taxon>
        <taxon>Cytophagia</taxon>
        <taxon>Cytophagales</taxon>
        <taxon>Leadbetterellaceae</taxon>
        <taxon>Leadbetterella</taxon>
    </lineage>
</organism>
<dbReference type="Gene3D" id="3.30.9.10">
    <property type="entry name" value="D-Amino Acid Oxidase, subunit A, domain 2"/>
    <property type="match status" value="1"/>
</dbReference>
<evidence type="ECO:0000259" key="1">
    <source>
        <dbReference type="Pfam" id="PF01266"/>
    </source>
</evidence>
<evidence type="ECO:0000313" key="3">
    <source>
        <dbReference type="Proteomes" id="UP000007435"/>
    </source>
</evidence>
<dbReference type="SUPFAM" id="SSF51905">
    <property type="entry name" value="FAD/NAD(P)-binding domain"/>
    <property type="match status" value="1"/>
</dbReference>
<dbReference type="GO" id="GO:0005737">
    <property type="term" value="C:cytoplasm"/>
    <property type="evidence" value="ECO:0007669"/>
    <property type="project" value="TreeGrafter"/>
</dbReference>
<dbReference type="Gene3D" id="3.50.50.60">
    <property type="entry name" value="FAD/NAD(P)-binding domain"/>
    <property type="match status" value="1"/>
</dbReference>
<dbReference type="eggNOG" id="COG0665">
    <property type="taxonomic scope" value="Bacteria"/>
</dbReference>
<sequence>MKLTSNEPFWLVKNGIINSYPSLNDNLETDILIVGSGITGSLIAHQSIKDGYKTVLVDKREIANGSSSATTSMLQYEVDTPLWELIEMIGEEGAVGSYQACYDSIDILEKLVKNIKSDCGFKKKDSLLFAKYKKNVADLKKEHHTRLKHGFKGDWLEAEEIEKRFDLKGSHGGILTFQGGSIDAFKLAHDLLEYNAKKGLKVYDKTEITEVTYGKKQVRATTEYGNTIQAKKIIYCNGFESTSIIPEKFVNLLSSYAIVSEPFIDKPSKIKDTLIWDTGDPYIYMRTTDDNRILIGGEDDEFQSAKRRDASIRKKKARLEKIFEKMYPDVEFRTDFAWAGTFGETKDGLPYIGEHPNFPGAYFVLGMGGNGITFSVIGMEMFSLFMQGEKHPLSQYWKFRR</sequence>
<dbReference type="PANTHER" id="PTHR13847:SF201">
    <property type="entry name" value="PUTATIBE OXIDOREDUCTASE"/>
    <property type="match status" value="1"/>
</dbReference>
<gene>
    <name evidence="2" type="ordered locus">Lbys_1649</name>
</gene>
<evidence type="ECO:0000313" key="2">
    <source>
        <dbReference type="EMBL" id="ADQ17357.1"/>
    </source>
</evidence>
<dbReference type="Pfam" id="PF01266">
    <property type="entry name" value="DAO"/>
    <property type="match status" value="1"/>
</dbReference>
<dbReference type="PANTHER" id="PTHR13847">
    <property type="entry name" value="SARCOSINE DEHYDROGENASE-RELATED"/>
    <property type="match status" value="1"/>
</dbReference>
<dbReference type="KEGG" id="lby:Lbys_1649"/>
<dbReference type="EMBL" id="CP002305">
    <property type="protein sequence ID" value="ADQ17357.1"/>
    <property type="molecule type" value="Genomic_DNA"/>
</dbReference>